<reference evidence="3 4" key="1">
    <citation type="journal article" date="2009" name="Stand. Genomic Sci.">
        <title>Complete genome sequence of Kytococcus sedentarius type strain (541).</title>
        <authorList>
            <person name="Sims D."/>
            <person name="Brettin T."/>
            <person name="Detter J.C."/>
            <person name="Han C."/>
            <person name="Lapidus A."/>
            <person name="Copeland A."/>
            <person name="Glavina Del Rio T."/>
            <person name="Nolan M."/>
            <person name="Chen F."/>
            <person name="Lucas S."/>
            <person name="Tice H."/>
            <person name="Cheng J.F."/>
            <person name="Bruce D."/>
            <person name="Goodwin L."/>
            <person name="Pitluck S."/>
            <person name="Ovchinnikova G."/>
            <person name="Pati A."/>
            <person name="Ivanova N."/>
            <person name="Mavrommatis K."/>
            <person name="Chen A."/>
            <person name="Palaniappan K."/>
            <person name="D'haeseleer P."/>
            <person name="Chain P."/>
            <person name="Bristow J."/>
            <person name="Eisen J.A."/>
            <person name="Markowitz V."/>
            <person name="Hugenholtz P."/>
            <person name="Schneider S."/>
            <person name="Goker M."/>
            <person name="Pukall R."/>
            <person name="Kyrpides N.C."/>
            <person name="Klenk H.P."/>
        </authorList>
    </citation>
    <scope>NUCLEOTIDE SEQUENCE [LARGE SCALE GENOMIC DNA]</scope>
    <source>
        <strain evidence="4">ATCC 14392 / DSM 20547 / JCM 11482 / CCUG 33030 / NBRC 15357 / NCTC 11040 / CCM 314 / 541</strain>
    </source>
</reference>
<dbReference type="KEGG" id="kse:Ksed_25470"/>
<dbReference type="GO" id="GO:0016020">
    <property type="term" value="C:membrane"/>
    <property type="evidence" value="ECO:0007669"/>
    <property type="project" value="GOC"/>
</dbReference>
<dbReference type="EMBL" id="CP001686">
    <property type="protein sequence ID" value="ACV07510.1"/>
    <property type="molecule type" value="Genomic_DNA"/>
</dbReference>
<dbReference type="STRING" id="478801.Ksed_25470"/>
<sequence length="353" mass="38180">MITTFAPRPPAPLRPRGGAWDAATLARRTALAVGSVAATGAACVAWGHFVERHLYTLRRFTVPVLPPGALPLRVLHVSDLHLVPGQERRMRWVHDLAALEPDLVVNTGDNMSSPAAVPDVLATFDELLDLPGVFVCGSNDYYSPRFTNPLRYLTQGRSHHDGTRTERDMPWRELTAAFRERGWTDLTHARSRIEVEGVRLEFVGVDDPHLGLDEYERVAGPAADDADLTIGVTHAPYQRVLDAMVGDGAGLVLAGHTHGGQVCVPGWGALTTNCDLDAGRVKGVSRWWPGAGTAARGTPEPDDAAWLEVSAGLGHSPMAPYRFACRPEATLLTLVPRESSAPADTRPTPERTP</sequence>
<dbReference type="AlphaFoldDB" id="C7NGA1"/>
<dbReference type="InterPro" id="IPR004843">
    <property type="entry name" value="Calcineurin-like_PHP"/>
</dbReference>
<organism evidence="3 4">
    <name type="scientific">Kytococcus sedentarius (strain ATCC 14392 / DSM 20547 / JCM 11482 / CCUG 33030 / NBRC 15357 / NCTC 11040 / CCM 314 / 541)</name>
    <name type="common">Micrococcus sedentarius</name>
    <dbReference type="NCBI Taxonomy" id="478801"/>
    <lineage>
        <taxon>Bacteria</taxon>
        <taxon>Bacillati</taxon>
        <taxon>Actinomycetota</taxon>
        <taxon>Actinomycetes</taxon>
        <taxon>Micrococcales</taxon>
        <taxon>Kytococcaceae</taxon>
        <taxon>Kytococcus</taxon>
    </lineage>
</organism>
<dbReference type="eggNOG" id="COG1408">
    <property type="taxonomic scope" value="Bacteria"/>
</dbReference>
<protein>
    <submittedName>
        <fullName evidence="3">Predicted phosphohydrolase</fullName>
    </submittedName>
</protein>
<evidence type="ECO:0000313" key="3">
    <source>
        <dbReference type="EMBL" id="ACV07510.1"/>
    </source>
</evidence>
<dbReference type="HOGENOM" id="CLU_025443_4_0_11"/>
<proteinExistence type="predicted"/>
<dbReference type="GO" id="GO:0008758">
    <property type="term" value="F:UDP-2,3-diacylglucosamine hydrolase activity"/>
    <property type="evidence" value="ECO:0007669"/>
    <property type="project" value="TreeGrafter"/>
</dbReference>
<accession>C7NGA1</accession>
<gene>
    <name evidence="3" type="ordered locus">Ksed_25470</name>
</gene>
<dbReference type="SUPFAM" id="SSF56300">
    <property type="entry name" value="Metallo-dependent phosphatases"/>
    <property type="match status" value="1"/>
</dbReference>
<dbReference type="GO" id="GO:0009245">
    <property type="term" value="P:lipid A biosynthetic process"/>
    <property type="evidence" value="ECO:0007669"/>
    <property type="project" value="TreeGrafter"/>
</dbReference>
<evidence type="ECO:0000313" key="4">
    <source>
        <dbReference type="Proteomes" id="UP000006666"/>
    </source>
</evidence>
<keyword evidence="4" id="KW-1185">Reference proteome</keyword>
<evidence type="ECO:0000259" key="2">
    <source>
        <dbReference type="Pfam" id="PF00149"/>
    </source>
</evidence>
<name>C7NGA1_KYTSD</name>
<dbReference type="RefSeq" id="WP_015780436.1">
    <property type="nucleotide sequence ID" value="NC_013169.1"/>
</dbReference>
<dbReference type="PANTHER" id="PTHR31302">
    <property type="entry name" value="TRANSMEMBRANE PROTEIN WITH METALLOPHOSPHOESTERASE DOMAIN-RELATED"/>
    <property type="match status" value="1"/>
</dbReference>
<dbReference type="InterPro" id="IPR029052">
    <property type="entry name" value="Metallo-depent_PP-like"/>
</dbReference>
<dbReference type="Pfam" id="PF00149">
    <property type="entry name" value="Metallophos"/>
    <property type="match status" value="1"/>
</dbReference>
<dbReference type="Gene3D" id="3.60.21.10">
    <property type="match status" value="1"/>
</dbReference>
<dbReference type="InterPro" id="IPR051158">
    <property type="entry name" value="Metallophosphoesterase_sf"/>
</dbReference>
<evidence type="ECO:0000256" key="1">
    <source>
        <dbReference type="SAM" id="MobiDB-lite"/>
    </source>
</evidence>
<feature type="domain" description="Calcineurin-like phosphoesterase" evidence="2">
    <location>
        <begin position="72"/>
        <end position="259"/>
    </location>
</feature>
<dbReference type="Proteomes" id="UP000006666">
    <property type="component" value="Chromosome"/>
</dbReference>
<dbReference type="PANTHER" id="PTHR31302:SF20">
    <property type="entry name" value="CONSERVED PROTEIN"/>
    <property type="match status" value="1"/>
</dbReference>
<feature type="region of interest" description="Disordered" evidence="1">
    <location>
        <begin position="334"/>
        <end position="353"/>
    </location>
</feature>